<reference evidence="3" key="2">
    <citation type="submission" date="2020-05" db="UniProtKB">
        <authorList>
            <consortium name="EnsemblMetazoa"/>
        </authorList>
    </citation>
    <scope>IDENTIFICATION</scope>
</reference>
<protein>
    <submittedName>
        <fullName evidence="2 3">Uncharacterized protein</fullName>
    </submittedName>
</protein>
<organism evidence="2">
    <name type="scientific">Anopheles sinensis</name>
    <name type="common">Mosquito</name>
    <dbReference type="NCBI Taxonomy" id="74873"/>
    <lineage>
        <taxon>Eukaryota</taxon>
        <taxon>Metazoa</taxon>
        <taxon>Ecdysozoa</taxon>
        <taxon>Arthropoda</taxon>
        <taxon>Hexapoda</taxon>
        <taxon>Insecta</taxon>
        <taxon>Pterygota</taxon>
        <taxon>Neoptera</taxon>
        <taxon>Endopterygota</taxon>
        <taxon>Diptera</taxon>
        <taxon>Nematocera</taxon>
        <taxon>Culicoidea</taxon>
        <taxon>Culicidae</taxon>
        <taxon>Anophelinae</taxon>
        <taxon>Anopheles</taxon>
    </lineage>
</organism>
<name>A0A084WM06_ANOSI</name>
<feature type="region of interest" description="Disordered" evidence="1">
    <location>
        <begin position="1"/>
        <end position="23"/>
    </location>
</feature>
<dbReference type="VEuPathDB" id="VectorBase:ASIC019293"/>
<dbReference type="EnsemblMetazoa" id="ASIC019293-RA">
    <property type="protein sequence ID" value="ASIC019293-PA"/>
    <property type="gene ID" value="ASIC019293"/>
</dbReference>
<dbReference type="EMBL" id="ATLV01024338">
    <property type="status" value="NOT_ANNOTATED_CDS"/>
    <property type="molecule type" value="Genomic_DNA"/>
</dbReference>
<evidence type="ECO:0000313" key="2">
    <source>
        <dbReference type="EMBL" id="KFB51250.1"/>
    </source>
</evidence>
<proteinExistence type="predicted"/>
<dbReference type="EMBL" id="KE525351">
    <property type="protein sequence ID" value="KFB51250.1"/>
    <property type="molecule type" value="Genomic_DNA"/>
</dbReference>
<keyword evidence="4" id="KW-1185">Reference proteome</keyword>
<evidence type="ECO:0000256" key="1">
    <source>
        <dbReference type="SAM" id="MobiDB-lite"/>
    </source>
</evidence>
<dbReference type="AlphaFoldDB" id="A0A084WM06"/>
<evidence type="ECO:0000313" key="3">
    <source>
        <dbReference type="EnsemblMetazoa" id="ASIC019293-PA"/>
    </source>
</evidence>
<dbReference type="Proteomes" id="UP000030765">
    <property type="component" value="Unassembled WGS sequence"/>
</dbReference>
<reference evidence="2 4" key="1">
    <citation type="journal article" date="2014" name="BMC Genomics">
        <title>Genome sequence of Anopheles sinensis provides insight into genetics basis of mosquito competence for malaria parasites.</title>
        <authorList>
            <person name="Zhou D."/>
            <person name="Zhang D."/>
            <person name="Ding G."/>
            <person name="Shi L."/>
            <person name="Hou Q."/>
            <person name="Ye Y."/>
            <person name="Xu Y."/>
            <person name="Zhou H."/>
            <person name="Xiong C."/>
            <person name="Li S."/>
            <person name="Yu J."/>
            <person name="Hong S."/>
            <person name="Yu X."/>
            <person name="Zou P."/>
            <person name="Chen C."/>
            <person name="Chang X."/>
            <person name="Wang W."/>
            <person name="Lv Y."/>
            <person name="Sun Y."/>
            <person name="Ma L."/>
            <person name="Shen B."/>
            <person name="Zhu C."/>
        </authorList>
    </citation>
    <scope>NUCLEOTIDE SEQUENCE [LARGE SCALE GENOMIC DNA]</scope>
</reference>
<sequence>MEQSQPRLHVPRSRRDNPTYLDLPKPVRYTYDIRTPFPADTPAAAAEYPHAALHIRFLSICFRPSDRFTPCGFSAEGRSIEGYRIEKGGGRGK</sequence>
<evidence type="ECO:0000313" key="4">
    <source>
        <dbReference type="Proteomes" id="UP000030765"/>
    </source>
</evidence>
<accession>A0A084WM06</accession>
<gene>
    <name evidence="2" type="ORF">ZHAS_00019293</name>
</gene>